<keyword evidence="2" id="KW-1003">Cell membrane</keyword>
<feature type="transmembrane region" description="Helical" evidence="6">
    <location>
        <begin position="320"/>
        <end position="340"/>
    </location>
</feature>
<organism evidence="8 9">
    <name type="scientific">Prosthecochloris marina</name>
    <dbReference type="NCBI Taxonomy" id="2017681"/>
    <lineage>
        <taxon>Bacteria</taxon>
        <taxon>Pseudomonadati</taxon>
        <taxon>Chlorobiota</taxon>
        <taxon>Chlorobiia</taxon>
        <taxon>Chlorobiales</taxon>
        <taxon>Chlorobiaceae</taxon>
        <taxon>Prosthecochloris</taxon>
    </lineage>
</organism>
<dbReference type="InterPro" id="IPR001173">
    <property type="entry name" value="Glyco_trans_2-like"/>
</dbReference>
<evidence type="ECO:0000313" key="8">
    <source>
        <dbReference type="EMBL" id="PWW82523.1"/>
    </source>
</evidence>
<keyword evidence="3" id="KW-0328">Glycosyltransferase</keyword>
<accession>A0A317T764</accession>
<dbReference type="GO" id="GO:0016787">
    <property type="term" value="F:hydrolase activity"/>
    <property type="evidence" value="ECO:0007669"/>
    <property type="project" value="UniProtKB-KW"/>
</dbReference>
<dbReference type="RefSeq" id="WP_110023000.1">
    <property type="nucleotide sequence ID" value="NZ_PDNZ01000003.1"/>
</dbReference>
<dbReference type="Proteomes" id="UP000246278">
    <property type="component" value="Unassembled WGS sequence"/>
</dbReference>
<evidence type="ECO:0000256" key="2">
    <source>
        <dbReference type="ARBA" id="ARBA00022475"/>
    </source>
</evidence>
<name>A0A317T764_9CHLB</name>
<comment type="caution">
    <text evidence="8">The sequence shown here is derived from an EMBL/GenBank/DDBJ whole genome shotgun (WGS) entry which is preliminary data.</text>
</comment>
<evidence type="ECO:0000313" key="9">
    <source>
        <dbReference type="Proteomes" id="UP000246278"/>
    </source>
</evidence>
<keyword evidence="4" id="KW-0808">Transferase</keyword>
<gene>
    <name evidence="8" type="ORF">CR164_05945</name>
</gene>
<protein>
    <submittedName>
        <fullName evidence="8">Glycosyl hydrolase</fullName>
    </submittedName>
</protein>
<evidence type="ECO:0000256" key="5">
    <source>
        <dbReference type="ARBA" id="ARBA00023136"/>
    </source>
</evidence>
<feature type="transmembrane region" description="Helical" evidence="6">
    <location>
        <begin position="278"/>
        <end position="300"/>
    </location>
</feature>
<dbReference type="OrthoDB" id="6307329at2"/>
<feature type="transmembrane region" description="Helical" evidence="6">
    <location>
        <begin position="254"/>
        <end position="272"/>
    </location>
</feature>
<evidence type="ECO:0000256" key="1">
    <source>
        <dbReference type="ARBA" id="ARBA00004236"/>
    </source>
</evidence>
<proteinExistence type="predicted"/>
<dbReference type="GO" id="GO:0005886">
    <property type="term" value="C:plasma membrane"/>
    <property type="evidence" value="ECO:0007669"/>
    <property type="project" value="UniProtKB-SubCell"/>
</dbReference>
<dbReference type="GO" id="GO:0016757">
    <property type="term" value="F:glycosyltransferase activity"/>
    <property type="evidence" value="ECO:0007669"/>
    <property type="project" value="UniProtKB-KW"/>
</dbReference>
<dbReference type="SUPFAM" id="SSF53448">
    <property type="entry name" value="Nucleotide-diphospho-sugar transferases"/>
    <property type="match status" value="1"/>
</dbReference>
<dbReference type="Pfam" id="PF00535">
    <property type="entry name" value="Glycos_transf_2"/>
    <property type="match status" value="1"/>
</dbReference>
<sequence length="364" mass="40678">MNQEHNNHHTAKEECPSIDCVIIGINSEKTLERCINSILSSDYPRALLHIFYADGGSTDRSIEIARTFTEVTVIELNLEFPTPGIGRNAGWKAGSAPFVQFLDSDTILDPEWLATGVEAMNDDREVGAVRGYRREMHPERSFFNWVGDLEWNVLPGECDSFGGDVMIRRDALESSGGYDEELVGGEDPELSWRIHEAGWKFLMLDALMTHHDLAMLKTAQYLRRSYRSGYGFAAVQSRIGATGSSFWKTEQRRIIIKGGGFLAGILAGIAIPAVQPNIAGITVAAFCLAGGTVLLLGPRLFKVDKFMKENRLNRNDAKKYAWHCSLVALPQFFGIVRFYTGRAFNKPLKNRRNKLQTRLSNPTS</sequence>
<dbReference type="AlphaFoldDB" id="A0A317T764"/>
<keyword evidence="6" id="KW-0812">Transmembrane</keyword>
<dbReference type="Gene3D" id="3.90.550.10">
    <property type="entry name" value="Spore Coat Polysaccharide Biosynthesis Protein SpsA, Chain A"/>
    <property type="match status" value="1"/>
</dbReference>
<evidence type="ECO:0000256" key="4">
    <source>
        <dbReference type="ARBA" id="ARBA00022679"/>
    </source>
</evidence>
<keyword evidence="6" id="KW-1133">Transmembrane helix</keyword>
<feature type="domain" description="Glycosyltransferase 2-like" evidence="7">
    <location>
        <begin position="21"/>
        <end position="132"/>
    </location>
</feature>
<keyword evidence="5 6" id="KW-0472">Membrane</keyword>
<keyword evidence="9" id="KW-1185">Reference proteome</keyword>
<evidence type="ECO:0000259" key="7">
    <source>
        <dbReference type="Pfam" id="PF00535"/>
    </source>
</evidence>
<evidence type="ECO:0000256" key="3">
    <source>
        <dbReference type="ARBA" id="ARBA00022676"/>
    </source>
</evidence>
<reference evidence="9" key="1">
    <citation type="submission" date="2017-10" db="EMBL/GenBank/DDBJ databases">
        <authorList>
            <person name="Gaisin V.A."/>
            <person name="Rysina M.S."/>
            <person name="Grouzdev D.S."/>
        </authorList>
    </citation>
    <scope>NUCLEOTIDE SEQUENCE [LARGE SCALE GENOMIC DNA]</scope>
    <source>
        <strain evidence="9">V1</strain>
    </source>
</reference>
<comment type="subcellular location">
    <subcellularLocation>
        <location evidence="1">Cell membrane</location>
    </subcellularLocation>
</comment>
<dbReference type="PANTHER" id="PTHR43646:SF2">
    <property type="entry name" value="GLYCOSYLTRANSFERASE 2-LIKE DOMAIN-CONTAINING PROTEIN"/>
    <property type="match status" value="1"/>
</dbReference>
<dbReference type="EMBL" id="PDNZ01000003">
    <property type="protein sequence ID" value="PWW82523.1"/>
    <property type="molecule type" value="Genomic_DNA"/>
</dbReference>
<evidence type="ECO:0000256" key="6">
    <source>
        <dbReference type="SAM" id="Phobius"/>
    </source>
</evidence>
<dbReference type="InterPro" id="IPR029044">
    <property type="entry name" value="Nucleotide-diphossugar_trans"/>
</dbReference>
<dbReference type="PANTHER" id="PTHR43646">
    <property type="entry name" value="GLYCOSYLTRANSFERASE"/>
    <property type="match status" value="1"/>
</dbReference>
<keyword evidence="8" id="KW-0378">Hydrolase</keyword>